<feature type="signal peptide" evidence="1">
    <location>
        <begin position="1"/>
        <end position="28"/>
    </location>
</feature>
<evidence type="ECO:0000256" key="1">
    <source>
        <dbReference type="SAM" id="SignalP"/>
    </source>
</evidence>
<dbReference type="PANTHER" id="PTHR47480">
    <property type="entry name" value="EG45-LIKE DOMAIN CONTAINING PROTEIN"/>
    <property type="match status" value="1"/>
</dbReference>
<accession>A0AAV6LCE7</accession>
<feature type="chain" id="PRO_5043394898" description="Secreted protein" evidence="1">
    <location>
        <begin position="29"/>
        <end position="137"/>
    </location>
</feature>
<evidence type="ECO:0008006" key="4">
    <source>
        <dbReference type="Google" id="ProtNLM"/>
    </source>
</evidence>
<keyword evidence="1" id="KW-0732">Signal</keyword>
<proteinExistence type="predicted"/>
<keyword evidence="3" id="KW-1185">Reference proteome</keyword>
<dbReference type="SUPFAM" id="SSF50685">
    <property type="entry name" value="Barwin-like endoglucanases"/>
    <property type="match status" value="1"/>
</dbReference>
<name>A0AAV6LCE7_9ERIC</name>
<dbReference type="EMBL" id="JACTNZ010000002">
    <property type="protein sequence ID" value="KAG5562748.1"/>
    <property type="molecule type" value="Genomic_DNA"/>
</dbReference>
<gene>
    <name evidence="2" type="ORF">RHGRI_005469</name>
</gene>
<dbReference type="CDD" id="cd22269">
    <property type="entry name" value="DPBB_EG45-like"/>
    <property type="match status" value="1"/>
</dbReference>
<evidence type="ECO:0000313" key="2">
    <source>
        <dbReference type="EMBL" id="KAG5562748.1"/>
    </source>
</evidence>
<sequence length="137" mass="14434">MSKAPQLLVPCTLLLLAQLFCFFHFSLGDIGTAATYSPLYTPTACYGNDASQFPSSNLFGAAGEGIWGSLWAAIQDHGTLHVQPPLPRTCIPNKTIQIRIVDRAQTSVSKPTRGGTAMVLTTTAFGTIANGSSASIC</sequence>
<protein>
    <recommendedName>
        <fullName evidence="4">Secreted protein</fullName>
    </recommendedName>
</protein>
<evidence type="ECO:0000313" key="3">
    <source>
        <dbReference type="Proteomes" id="UP000823749"/>
    </source>
</evidence>
<comment type="caution">
    <text evidence="2">The sequence shown here is derived from an EMBL/GenBank/DDBJ whole genome shotgun (WGS) entry which is preliminary data.</text>
</comment>
<dbReference type="Proteomes" id="UP000823749">
    <property type="component" value="Chromosome 2"/>
</dbReference>
<dbReference type="AlphaFoldDB" id="A0AAV6LCE7"/>
<dbReference type="PANTHER" id="PTHR47480:SF1">
    <property type="entry name" value="EG45-LIKE DOMAIN CONTAINING PROTEIN 1"/>
    <property type="match status" value="1"/>
</dbReference>
<dbReference type="InterPro" id="IPR036908">
    <property type="entry name" value="RlpA-like_sf"/>
</dbReference>
<reference evidence="2" key="1">
    <citation type="submission" date="2020-08" db="EMBL/GenBank/DDBJ databases">
        <title>Plant Genome Project.</title>
        <authorList>
            <person name="Zhang R.-G."/>
        </authorList>
    </citation>
    <scope>NUCLEOTIDE SEQUENCE</scope>
    <source>
        <strain evidence="2">WSP0</strain>
        <tissue evidence="2">Leaf</tissue>
    </source>
</reference>
<organism evidence="2 3">
    <name type="scientific">Rhododendron griersonianum</name>
    <dbReference type="NCBI Taxonomy" id="479676"/>
    <lineage>
        <taxon>Eukaryota</taxon>
        <taxon>Viridiplantae</taxon>
        <taxon>Streptophyta</taxon>
        <taxon>Embryophyta</taxon>
        <taxon>Tracheophyta</taxon>
        <taxon>Spermatophyta</taxon>
        <taxon>Magnoliopsida</taxon>
        <taxon>eudicotyledons</taxon>
        <taxon>Gunneridae</taxon>
        <taxon>Pentapetalae</taxon>
        <taxon>asterids</taxon>
        <taxon>Ericales</taxon>
        <taxon>Ericaceae</taxon>
        <taxon>Ericoideae</taxon>
        <taxon>Rhodoreae</taxon>
        <taxon>Rhododendron</taxon>
    </lineage>
</organism>